<dbReference type="GO" id="GO:0050840">
    <property type="term" value="F:extracellular matrix binding"/>
    <property type="evidence" value="ECO:0007669"/>
    <property type="project" value="TreeGrafter"/>
</dbReference>
<dbReference type="InterPro" id="IPR001999">
    <property type="entry name" value="Osteonectin_CS"/>
</dbReference>
<feature type="region of interest" description="Disordered" evidence="10">
    <location>
        <begin position="1"/>
        <end position="59"/>
    </location>
</feature>
<name>A0A8C9S5P7_SCLFO</name>
<dbReference type="SUPFAM" id="SSF57196">
    <property type="entry name" value="EGF/Laminin"/>
    <property type="match status" value="1"/>
</dbReference>
<dbReference type="FunFam" id="3.30.60.30:FF:000004">
    <property type="entry name" value="SPARC isoform 1"/>
    <property type="match status" value="1"/>
</dbReference>
<keyword evidence="4" id="KW-0272">Extracellular matrix</keyword>
<dbReference type="Ensembl" id="ENSSFOT00015030913.2">
    <property type="protein sequence ID" value="ENSSFOP00015030566.2"/>
    <property type="gene ID" value="ENSSFOG00015019600.2"/>
</dbReference>
<evidence type="ECO:0000256" key="9">
    <source>
        <dbReference type="ARBA" id="ARBA00023180"/>
    </source>
</evidence>
<evidence type="ECO:0000256" key="6">
    <source>
        <dbReference type="ARBA" id="ARBA00022729"/>
    </source>
</evidence>
<keyword evidence="14" id="KW-1185">Reference proteome</keyword>
<evidence type="ECO:0000259" key="11">
    <source>
        <dbReference type="PROSITE" id="PS50222"/>
    </source>
</evidence>
<evidence type="ECO:0000259" key="12">
    <source>
        <dbReference type="PROSITE" id="PS51465"/>
    </source>
</evidence>
<evidence type="ECO:0000313" key="14">
    <source>
        <dbReference type="Proteomes" id="UP000694397"/>
    </source>
</evidence>
<protein>
    <submittedName>
        <fullName evidence="13">SPARC-like 1</fullName>
    </submittedName>
</protein>
<dbReference type="Gene3D" id="3.30.60.30">
    <property type="match status" value="1"/>
</dbReference>
<dbReference type="InterPro" id="IPR002048">
    <property type="entry name" value="EF_hand_dom"/>
</dbReference>
<feature type="domain" description="EF-hand" evidence="11">
    <location>
        <begin position="250"/>
        <end position="285"/>
    </location>
</feature>
<keyword evidence="8" id="KW-1015">Disulfide bond</keyword>
<dbReference type="GO" id="GO:0005518">
    <property type="term" value="F:collagen binding"/>
    <property type="evidence" value="ECO:0007669"/>
    <property type="project" value="TreeGrafter"/>
</dbReference>
<keyword evidence="9" id="KW-0325">Glycoprotein</keyword>
<evidence type="ECO:0000256" key="10">
    <source>
        <dbReference type="SAM" id="MobiDB-lite"/>
    </source>
</evidence>
<dbReference type="Proteomes" id="UP000694397">
    <property type="component" value="Chromosome 16"/>
</dbReference>
<dbReference type="PROSITE" id="PS51465">
    <property type="entry name" value="KAZAL_2"/>
    <property type="match status" value="1"/>
</dbReference>
<dbReference type="Pfam" id="PF09289">
    <property type="entry name" value="FOLN"/>
    <property type="match status" value="1"/>
</dbReference>
<dbReference type="OrthoDB" id="9972865at2759"/>
<dbReference type="GO" id="GO:0005615">
    <property type="term" value="C:extracellular space"/>
    <property type="evidence" value="ECO:0007669"/>
    <property type="project" value="InterPro"/>
</dbReference>
<keyword evidence="7" id="KW-0106">Calcium</keyword>
<dbReference type="InterPro" id="IPR003645">
    <property type="entry name" value="Fol_N"/>
</dbReference>
<dbReference type="SUPFAM" id="SSF100895">
    <property type="entry name" value="Kazal-type serine protease inhibitors"/>
    <property type="match status" value="1"/>
</dbReference>
<dbReference type="PANTHER" id="PTHR13866:SF25">
    <property type="entry name" value="SPARC-LIKE 1"/>
    <property type="match status" value="1"/>
</dbReference>
<dbReference type="Pfam" id="PF10591">
    <property type="entry name" value="SPARC_Ca_bdg"/>
    <property type="match status" value="1"/>
</dbReference>
<keyword evidence="3" id="KW-0964">Secreted</keyword>
<dbReference type="Gene3D" id="1.10.238.10">
    <property type="entry name" value="EF-hand"/>
    <property type="match status" value="1"/>
</dbReference>
<dbReference type="InterPro" id="IPR011992">
    <property type="entry name" value="EF-hand-dom_pair"/>
</dbReference>
<evidence type="ECO:0000256" key="5">
    <source>
        <dbReference type="ARBA" id="ARBA00022723"/>
    </source>
</evidence>
<accession>A0A8C9S5P7</accession>
<feature type="domain" description="Kazal-like" evidence="12">
    <location>
        <begin position="82"/>
        <end position="139"/>
    </location>
</feature>
<comment type="subcellular location">
    <subcellularLocation>
        <location evidence="1">Secreted</location>
        <location evidence="1">Extracellular space</location>
        <location evidence="1">Extracellular matrix</location>
    </subcellularLocation>
</comment>
<keyword evidence="6" id="KW-0732">Signal</keyword>
<organism evidence="13 14">
    <name type="scientific">Scleropages formosus</name>
    <name type="common">Asian bonytongue</name>
    <name type="synonym">Osteoglossum formosum</name>
    <dbReference type="NCBI Taxonomy" id="113540"/>
    <lineage>
        <taxon>Eukaryota</taxon>
        <taxon>Metazoa</taxon>
        <taxon>Chordata</taxon>
        <taxon>Craniata</taxon>
        <taxon>Vertebrata</taxon>
        <taxon>Euteleostomi</taxon>
        <taxon>Actinopterygii</taxon>
        <taxon>Neopterygii</taxon>
        <taxon>Teleostei</taxon>
        <taxon>Osteoglossocephala</taxon>
        <taxon>Osteoglossomorpha</taxon>
        <taxon>Osteoglossiformes</taxon>
        <taxon>Osteoglossidae</taxon>
        <taxon>Scleropages</taxon>
    </lineage>
</organism>
<dbReference type="FunFam" id="1.10.238.10:FF:000068">
    <property type="entry name" value="SPARC isoform 1"/>
    <property type="match status" value="1"/>
</dbReference>
<dbReference type="InterPro" id="IPR018247">
    <property type="entry name" value="EF_Hand_1_Ca_BS"/>
</dbReference>
<evidence type="ECO:0000256" key="8">
    <source>
        <dbReference type="ARBA" id="ARBA00023157"/>
    </source>
</evidence>
<evidence type="ECO:0000313" key="13">
    <source>
        <dbReference type="Ensembl" id="ENSSFOP00015030566.2"/>
    </source>
</evidence>
<dbReference type="InterPro" id="IPR002350">
    <property type="entry name" value="Kazal_dom"/>
</dbReference>
<dbReference type="InterPro" id="IPR019577">
    <property type="entry name" value="SPARC/Testican_Ca-bd-dom"/>
</dbReference>
<comment type="similarity">
    <text evidence="2">Belongs to the SPARC family.</text>
</comment>
<dbReference type="SUPFAM" id="SSF47473">
    <property type="entry name" value="EF-hand"/>
    <property type="match status" value="1"/>
</dbReference>
<dbReference type="InterPro" id="IPR036058">
    <property type="entry name" value="Kazal_dom_sf"/>
</dbReference>
<keyword evidence="5" id="KW-0479">Metal-binding</keyword>
<reference evidence="13" key="2">
    <citation type="submission" date="2025-08" db="UniProtKB">
        <authorList>
            <consortium name="Ensembl"/>
        </authorList>
    </citation>
    <scope>IDENTIFICATION</scope>
</reference>
<dbReference type="AlphaFoldDB" id="A0A8C9S5P7"/>
<reference evidence="13 14" key="1">
    <citation type="submission" date="2019-04" db="EMBL/GenBank/DDBJ databases">
        <authorList>
            <consortium name="Wellcome Sanger Institute Data Sharing"/>
        </authorList>
    </citation>
    <scope>NUCLEOTIDE SEQUENCE [LARGE SCALE GENOMIC DNA]</scope>
</reference>
<dbReference type="PROSITE" id="PS00613">
    <property type="entry name" value="OSTEONECTIN_2"/>
    <property type="match status" value="1"/>
</dbReference>
<feature type="compositionally biased region" description="Basic and acidic residues" evidence="10">
    <location>
        <begin position="27"/>
        <end position="49"/>
    </location>
</feature>
<evidence type="ECO:0000256" key="3">
    <source>
        <dbReference type="ARBA" id="ARBA00022525"/>
    </source>
</evidence>
<evidence type="ECO:0000256" key="1">
    <source>
        <dbReference type="ARBA" id="ARBA00004498"/>
    </source>
</evidence>
<proteinExistence type="inferred from homology"/>
<dbReference type="PROSITE" id="PS50222">
    <property type="entry name" value="EF_HAND_2"/>
    <property type="match status" value="1"/>
</dbReference>
<dbReference type="GeneTree" id="ENSGT00510000046787"/>
<dbReference type="PROSITE" id="PS00018">
    <property type="entry name" value="EF_HAND_1"/>
    <property type="match status" value="1"/>
</dbReference>
<dbReference type="SMART" id="SM00274">
    <property type="entry name" value="FOLN"/>
    <property type="match status" value="1"/>
</dbReference>
<evidence type="ECO:0000256" key="7">
    <source>
        <dbReference type="ARBA" id="ARBA00022837"/>
    </source>
</evidence>
<reference evidence="13" key="3">
    <citation type="submission" date="2025-09" db="UniProtKB">
        <authorList>
            <consortium name="Ensembl"/>
        </authorList>
    </citation>
    <scope>IDENTIFICATION</scope>
</reference>
<dbReference type="SMART" id="SM00280">
    <property type="entry name" value="KAZAL"/>
    <property type="match status" value="1"/>
</dbReference>
<sequence length="292" mass="33854">MVDYDPQEEADISSERFEDGVGQIRLVSRDPTEGRVRKDPRPVDRRPEGPVEQEAAEDPCEGFPCKRGKTCRVNEENQPECVCQDPISCAPSMTEFQHVCGTDNKTYDSACQLFATKCGLEGSKQGRRLHLDYTGPCKLITPCQDGELQQFPLRMRDWLKNVLLQRYELDSKAPGLLTLKQRLRVQKIYESERRLHAGDHPIETLARDFEKNYHMYIYPVHWQFAQMDQHPADRYLTHSELAPLRAPLVPMEHCTSRFFQECDGDKDNHVSFREWGQCFGIKKDDMDVNLLF</sequence>
<dbReference type="Pfam" id="PF07648">
    <property type="entry name" value="Kazal_2"/>
    <property type="match status" value="1"/>
</dbReference>
<dbReference type="InterPro" id="IPR015369">
    <property type="entry name" value="Follistatin/Osteonectin_EGF"/>
</dbReference>
<dbReference type="GO" id="GO:0005509">
    <property type="term" value="F:calcium ion binding"/>
    <property type="evidence" value="ECO:0007669"/>
    <property type="project" value="InterPro"/>
</dbReference>
<evidence type="ECO:0000256" key="2">
    <source>
        <dbReference type="ARBA" id="ARBA00006404"/>
    </source>
</evidence>
<gene>
    <name evidence="13" type="primary">sparcl1</name>
</gene>
<feature type="compositionally biased region" description="Acidic residues" evidence="10">
    <location>
        <begin position="1"/>
        <end position="12"/>
    </location>
</feature>
<dbReference type="PANTHER" id="PTHR13866">
    <property type="entry name" value="SPARC OSTEONECTIN"/>
    <property type="match status" value="1"/>
</dbReference>
<evidence type="ECO:0000256" key="4">
    <source>
        <dbReference type="ARBA" id="ARBA00022530"/>
    </source>
</evidence>